<dbReference type="Gene3D" id="3.40.190.10">
    <property type="entry name" value="Periplasmic binding protein-like II"/>
    <property type="match status" value="1"/>
</dbReference>
<dbReference type="OrthoDB" id="6430908at2759"/>
<dbReference type="Proteomes" id="UP000299102">
    <property type="component" value="Unassembled WGS sequence"/>
</dbReference>
<evidence type="ECO:0000256" key="1">
    <source>
        <dbReference type="SAM" id="SignalP"/>
    </source>
</evidence>
<name>A0A4C1UKR7_EUMVA</name>
<dbReference type="AlphaFoldDB" id="A0A4C1UKR7"/>
<keyword evidence="1" id="KW-0732">Signal</keyword>
<evidence type="ECO:0000313" key="2">
    <source>
        <dbReference type="EMBL" id="GBP27048.1"/>
    </source>
</evidence>
<feature type="signal peptide" evidence="1">
    <location>
        <begin position="1"/>
        <end position="18"/>
    </location>
</feature>
<feature type="chain" id="PRO_5020025852" evidence="1">
    <location>
        <begin position="19"/>
        <end position="324"/>
    </location>
</feature>
<organism evidence="2 3">
    <name type="scientific">Eumeta variegata</name>
    <name type="common">Bagworm moth</name>
    <name type="synonym">Eumeta japonica</name>
    <dbReference type="NCBI Taxonomy" id="151549"/>
    <lineage>
        <taxon>Eukaryota</taxon>
        <taxon>Metazoa</taxon>
        <taxon>Ecdysozoa</taxon>
        <taxon>Arthropoda</taxon>
        <taxon>Hexapoda</taxon>
        <taxon>Insecta</taxon>
        <taxon>Pterygota</taxon>
        <taxon>Neoptera</taxon>
        <taxon>Endopterygota</taxon>
        <taxon>Lepidoptera</taxon>
        <taxon>Glossata</taxon>
        <taxon>Ditrysia</taxon>
        <taxon>Tineoidea</taxon>
        <taxon>Psychidae</taxon>
        <taxon>Oiketicinae</taxon>
        <taxon>Eumeta</taxon>
    </lineage>
</organism>
<dbReference type="SUPFAM" id="SSF53850">
    <property type="entry name" value="Periplasmic binding protein-like II"/>
    <property type="match status" value="1"/>
</dbReference>
<proteinExistence type="predicted"/>
<sequence length="324" mass="37170">MYLQIILLACAILKFRYAQIINDSENTKEDVHDCVGRLLQVKNISDLTVVNLNDNDALAKIVYGETLPRLVVNRNYLSSDLMIYNSAYLIYSTKYEELIAGMTNLTKDVYWNPRASIIIAIKEINENAIKEAFQYLYFLNAFHSSIVTQANDDETYIYQNMDSKNELTRIYCKNKTSIRYLNLLKYLKDDSDNMTLIVDDKPPYTFIQNNSENKPIGYDEIFLNIANEFSNITITPTFRTQTSSLGSVLDNFTVTEEFRKVQTGEVDGVFGATGPFRHIQNKEADGVSGGYVLTENRVRVFDFTYPHLPDHLLFVVPKSKPMTK</sequence>
<dbReference type="EMBL" id="BGZK01000188">
    <property type="protein sequence ID" value="GBP27048.1"/>
    <property type="molecule type" value="Genomic_DNA"/>
</dbReference>
<gene>
    <name evidence="2" type="ORF">EVAR_11284_1</name>
</gene>
<evidence type="ECO:0000313" key="3">
    <source>
        <dbReference type="Proteomes" id="UP000299102"/>
    </source>
</evidence>
<accession>A0A4C1UKR7</accession>
<keyword evidence="3" id="KW-1185">Reference proteome</keyword>
<reference evidence="2 3" key="1">
    <citation type="journal article" date="2019" name="Commun. Biol.">
        <title>The bagworm genome reveals a unique fibroin gene that provides high tensile strength.</title>
        <authorList>
            <person name="Kono N."/>
            <person name="Nakamura H."/>
            <person name="Ohtoshi R."/>
            <person name="Tomita M."/>
            <person name="Numata K."/>
            <person name="Arakawa K."/>
        </authorList>
    </citation>
    <scope>NUCLEOTIDE SEQUENCE [LARGE SCALE GENOMIC DNA]</scope>
</reference>
<comment type="caution">
    <text evidence="2">The sequence shown here is derived from an EMBL/GenBank/DDBJ whole genome shotgun (WGS) entry which is preliminary data.</text>
</comment>
<protein>
    <submittedName>
        <fullName evidence="2">Uncharacterized protein</fullName>
    </submittedName>
</protein>